<evidence type="ECO:0000256" key="1">
    <source>
        <dbReference type="SAM" id="MobiDB-lite"/>
    </source>
</evidence>
<accession>A0A4Y1MRW0</accession>
<feature type="compositionally biased region" description="Low complexity" evidence="1">
    <location>
        <begin position="188"/>
        <end position="199"/>
    </location>
</feature>
<feature type="compositionally biased region" description="Low complexity" evidence="1">
    <location>
        <begin position="72"/>
        <end position="87"/>
    </location>
</feature>
<feature type="compositionally biased region" description="Gly residues" evidence="1">
    <location>
        <begin position="105"/>
        <end position="118"/>
    </location>
</feature>
<organism evidence="2">
    <name type="scientific">Roseomonas mucosa</name>
    <dbReference type="NCBI Taxonomy" id="207340"/>
    <lineage>
        <taxon>Bacteria</taxon>
        <taxon>Pseudomonadati</taxon>
        <taxon>Pseudomonadota</taxon>
        <taxon>Alphaproteobacteria</taxon>
        <taxon>Acetobacterales</taxon>
        <taxon>Roseomonadaceae</taxon>
        <taxon>Roseomonas</taxon>
    </lineage>
</organism>
<feature type="compositionally biased region" description="Low complexity" evidence="1">
    <location>
        <begin position="274"/>
        <end position="287"/>
    </location>
</feature>
<feature type="compositionally biased region" description="Basic and acidic residues" evidence="1">
    <location>
        <begin position="130"/>
        <end position="143"/>
    </location>
</feature>
<reference evidence="2" key="1">
    <citation type="submission" date="2017-12" db="EMBL/GenBank/DDBJ databases">
        <authorList>
            <person name="Martens C."/>
            <person name="Dahlstrom E."/>
            <person name="Barbian K."/>
            <person name="Sykora L."/>
            <person name="Ricklefs S."/>
            <person name="Bruno D."/>
            <person name="Anzick I."/>
            <person name="Myles I."/>
            <person name="Datta S.K."/>
        </authorList>
    </citation>
    <scope>NUCLEOTIDE SEQUENCE</scope>
    <source>
        <strain evidence="2">AD2</strain>
        <plasmid evidence="2">p1-AD2</plasmid>
    </source>
</reference>
<geneLocation type="plasmid" evidence="2">
    <name>p1-AD2</name>
</geneLocation>
<sequence>MPHEPLPGRLDDPAHPAGDGGARQHHPGGAALRHRHLGGGEASATAGTRLRPAAAGTGCARGAPDCGGGGDRAACARPLRPLGPLRRGFPRLRQWRTGQRPAGRLGLGDRGPRPGGVAGRLRGAASRHPCRAEGGDERHDPPRPRGRTGGPGTDHQRQRDPVLPGGPPLAARPAGRPVPGGPSPGDGPIPALRRAAGASAHRRAGGGRAVADPGRRGTQARPPAGIPLPGRRDGGGPWPGGGGAGPRRGAGGTDRDRPRDACPVRRAAGGGLGAAAVAADHPAGGDAAPPPRGCCGIIWPGRLPRMADADPANHGFTSAPRGGIMRA</sequence>
<evidence type="ECO:0000313" key="2">
    <source>
        <dbReference type="EMBL" id="AWV20686.1"/>
    </source>
</evidence>
<dbReference type="EMBL" id="CP025188">
    <property type="protein sequence ID" value="AWV20686.1"/>
    <property type="molecule type" value="Genomic_DNA"/>
</dbReference>
<keyword evidence="2" id="KW-0614">Plasmid</keyword>
<protein>
    <submittedName>
        <fullName evidence="2">Uncharacterized protein</fullName>
    </submittedName>
</protein>
<gene>
    <name evidence="2" type="ORF">RADP37_05473</name>
</gene>
<feature type="compositionally biased region" description="Low complexity" evidence="1">
    <location>
        <begin position="168"/>
        <end position="177"/>
    </location>
</feature>
<name>A0A4Y1MRW0_9PROT</name>
<dbReference type="AlphaFoldDB" id="A0A4Y1MRW0"/>
<feature type="region of interest" description="Disordered" evidence="1">
    <location>
        <begin position="1"/>
        <end position="291"/>
    </location>
</feature>
<feature type="compositionally biased region" description="Gly residues" evidence="1">
    <location>
        <begin position="235"/>
        <end position="252"/>
    </location>
</feature>
<feature type="compositionally biased region" description="Basic and acidic residues" evidence="1">
    <location>
        <begin position="253"/>
        <end position="263"/>
    </location>
</feature>
<proteinExistence type="predicted"/>